<dbReference type="PROSITE" id="PS00622">
    <property type="entry name" value="HTH_LUXR_1"/>
    <property type="match status" value="1"/>
</dbReference>
<sequence length="771" mass="81388">MACSAQPGAGHVFLLDDDRFRDAVADDGTSAGALLAAWQRGRADLIRLARLPDREIAAIVDAEAEGTALEDLRRSVLVRLAEGAPLLARALVADALEDPEGVPRRYPVAGVDPFAPGPRALALLKARHAGISPGLRAAACRLSLLGTLPRGTAMQLVGAATLAELLARRLATTGRAHGIELITVSPLHAAAVIALDGPAEERARDRGDPDLERQWRRGSGLGPGATLRLVGAIPDADRLTGPEAALVLDGARIANRLGDPHAALGHCARLLDRCTDPTMRQQAHVEQLRALVLSGRHIDAAELARTLLAHAADRSPGSPGADVVFHAGLALSWSQADQQAWRELQESTVCGGLPEMLPVLEALATSEQPGAQLLIRLEQTAADAGADLCVRLLSATFAALARQRSAREPELVEDLAQGMELVHRIQSRSGGSPTVFDMTCIHYFDVIRTITLRHAGLAPQEALAAEDELLHRAAEPSLHADWHQELAAALVVARRRHRAGEDQLSRAAMAAARQIFRPAIPLFLTRAITSVDWFIRATAAVQPPEGHGAEALAASWTQEGPATVIPDSMSPQQYLPELGQELAQSASWLRTARLHTVFLRGAITAGEALATLPEPGKEPLLPLETLLRRHLRAAAAGDADGLLLIGRELREAGMLEAARHALQQARAGFIDIRAAARAAEAAELLADLEGGSGAVPAGASAGGADGAAALSPSELAVCKLIGDGLTNTQIAMKLFISPRTVDSHVLSARAKLGARRKRDIPGLLRPRRPGG</sequence>
<dbReference type="InterPro" id="IPR016032">
    <property type="entry name" value="Sig_transdc_resp-reg_C-effctor"/>
</dbReference>
<dbReference type="InterPro" id="IPR039420">
    <property type="entry name" value="WalR-like"/>
</dbReference>
<dbReference type="PRINTS" id="PR00038">
    <property type="entry name" value="HTHLUXR"/>
</dbReference>
<keyword evidence="4" id="KW-1185">Reference proteome</keyword>
<accession>A0ABV6R8G9</accession>
<reference evidence="3 4" key="1">
    <citation type="submission" date="2024-09" db="EMBL/GenBank/DDBJ databases">
        <authorList>
            <person name="Sun Q."/>
            <person name="Mori K."/>
        </authorList>
    </citation>
    <scope>NUCLEOTIDE SEQUENCE [LARGE SCALE GENOMIC DNA]</scope>
    <source>
        <strain evidence="3 4">CICC 10874</strain>
    </source>
</reference>
<dbReference type="PANTHER" id="PTHR43214">
    <property type="entry name" value="TWO-COMPONENT RESPONSE REGULATOR"/>
    <property type="match status" value="1"/>
</dbReference>
<gene>
    <name evidence="3" type="ORF">ACFFF6_02720</name>
</gene>
<proteinExistence type="predicted"/>
<evidence type="ECO:0000256" key="1">
    <source>
        <dbReference type="ARBA" id="ARBA00023125"/>
    </source>
</evidence>
<keyword evidence="1" id="KW-0238">DNA-binding</keyword>
<dbReference type="InterPro" id="IPR036388">
    <property type="entry name" value="WH-like_DNA-bd_sf"/>
</dbReference>
<protein>
    <submittedName>
        <fullName evidence="3">LuxR C-terminal-related transcriptional regulator</fullName>
    </submittedName>
</protein>
<evidence type="ECO:0000259" key="2">
    <source>
        <dbReference type="PROSITE" id="PS50043"/>
    </source>
</evidence>
<dbReference type="Gene3D" id="1.10.10.10">
    <property type="entry name" value="Winged helix-like DNA-binding domain superfamily/Winged helix DNA-binding domain"/>
    <property type="match status" value="1"/>
</dbReference>
<comment type="caution">
    <text evidence="3">The sequence shown here is derived from an EMBL/GenBank/DDBJ whole genome shotgun (WGS) entry which is preliminary data.</text>
</comment>
<dbReference type="PANTHER" id="PTHR43214:SF43">
    <property type="entry name" value="TWO-COMPONENT RESPONSE REGULATOR"/>
    <property type="match status" value="1"/>
</dbReference>
<name>A0ABV6R8G9_9MICO</name>
<organism evidence="3 4">
    <name type="scientific">Brachybacterium hainanense</name>
    <dbReference type="NCBI Taxonomy" id="1541174"/>
    <lineage>
        <taxon>Bacteria</taxon>
        <taxon>Bacillati</taxon>
        <taxon>Actinomycetota</taxon>
        <taxon>Actinomycetes</taxon>
        <taxon>Micrococcales</taxon>
        <taxon>Dermabacteraceae</taxon>
        <taxon>Brachybacterium</taxon>
    </lineage>
</organism>
<dbReference type="PROSITE" id="PS50043">
    <property type="entry name" value="HTH_LUXR_2"/>
    <property type="match status" value="1"/>
</dbReference>
<dbReference type="Proteomes" id="UP001589793">
    <property type="component" value="Unassembled WGS sequence"/>
</dbReference>
<dbReference type="InterPro" id="IPR000792">
    <property type="entry name" value="Tscrpt_reg_LuxR_C"/>
</dbReference>
<evidence type="ECO:0000313" key="3">
    <source>
        <dbReference type="EMBL" id="MFC0672864.1"/>
    </source>
</evidence>
<feature type="domain" description="HTH luxR-type" evidence="2">
    <location>
        <begin position="703"/>
        <end position="770"/>
    </location>
</feature>
<dbReference type="CDD" id="cd06170">
    <property type="entry name" value="LuxR_C_like"/>
    <property type="match status" value="1"/>
</dbReference>
<evidence type="ECO:0000313" key="4">
    <source>
        <dbReference type="Proteomes" id="UP001589793"/>
    </source>
</evidence>
<dbReference type="EMBL" id="JBHLSV010000002">
    <property type="protein sequence ID" value="MFC0672864.1"/>
    <property type="molecule type" value="Genomic_DNA"/>
</dbReference>
<dbReference type="SUPFAM" id="SSF46894">
    <property type="entry name" value="C-terminal effector domain of the bipartite response regulators"/>
    <property type="match status" value="1"/>
</dbReference>
<dbReference type="SMART" id="SM00421">
    <property type="entry name" value="HTH_LUXR"/>
    <property type="match status" value="1"/>
</dbReference>
<dbReference type="RefSeq" id="WP_376977990.1">
    <property type="nucleotide sequence ID" value="NZ_JBHLSV010000002.1"/>
</dbReference>
<dbReference type="Pfam" id="PF00196">
    <property type="entry name" value="GerE"/>
    <property type="match status" value="1"/>
</dbReference>